<organism evidence="1 2">
    <name type="scientific">Hirschia baltica (strain ATCC 49814 / DSM 5838 / IFAM 1418)</name>
    <dbReference type="NCBI Taxonomy" id="582402"/>
    <lineage>
        <taxon>Bacteria</taxon>
        <taxon>Pseudomonadati</taxon>
        <taxon>Pseudomonadota</taxon>
        <taxon>Alphaproteobacteria</taxon>
        <taxon>Hyphomonadales</taxon>
        <taxon>Hyphomonadaceae</taxon>
        <taxon>Hirschia</taxon>
    </lineage>
</organism>
<name>C6XNN4_HIRBI</name>
<accession>C6XNN4</accession>
<proteinExistence type="predicted"/>
<dbReference type="EMBL" id="CP001678">
    <property type="protein sequence ID" value="ACT58287.1"/>
    <property type="molecule type" value="Genomic_DNA"/>
</dbReference>
<dbReference type="Pfam" id="PF05711">
    <property type="entry name" value="TylF"/>
    <property type="match status" value="1"/>
</dbReference>
<protein>
    <recommendedName>
        <fullName evidence="3">Macrocin O-methyltransferase</fullName>
    </recommendedName>
</protein>
<dbReference type="RefSeq" id="WP_015826437.1">
    <property type="nucleotide sequence ID" value="NC_012982.1"/>
</dbReference>
<evidence type="ECO:0000313" key="2">
    <source>
        <dbReference type="Proteomes" id="UP000002745"/>
    </source>
</evidence>
<gene>
    <name evidence="1" type="ordered locus">Hbal_0585</name>
</gene>
<dbReference type="OrthoDB" id="9811332at2"/>
<evidence type="ECO:0008006" key="3">
    <source>
        <dbReference type="Google" id="ProtNLM"/>
    </source>
</evidence>
<dbReference type="PANTHER" id="PTHR40036:SF1">
    <property type="entry name" value="MACROCIN O-METHYLTRANSFERASE"/>
    <property type="match status" value="1"/>
</dbReference>
<dbReference type="HOGENOM" id="CLU_1007508_0_0_5"/>
<sequence>MKQSDISHLNPNPDMDEVFTMIHALKSTLSHLGILSPLKKARYELNEAKWKTKLKLKRVAMAYGLAKWKPLIPEQKYARICNQIIDELQQNGHKFGDHLEFGVSRGTSLATMRHSLKKANLGHIRSIGFDSFKGMPAGSEEEGWDKGAFASTEGATKSYLEKQGVDLSNVHLVKGWFNETCNDDTIQKYGMNKASIVMIDCDIYSATCEVLNFIEPLLAETSVLIFDDWGWRSDINEIGQKEAFEEFIDKHPEFTASPRPTYLDQARIFLMKRAQQ</sequence>
<reference evidence="2" key="1">
    <citation type="journal article" date="2011" name="J. Bacteriol.">
        <title>Genome sequences of eight morphologically diverse alphaproteobacteria.</title>
        <authorList>
            <consortium name="US DOE Joint Genome Institute"/>
            <person name="Brown P.J."/>
            <person name="Kysela D.T."/>
            <person name="Buechlein A."/>
            <person name="Hemmerich C."/>
            <person name="Brun Y.V."/>
        </authorList>
    </citation>
    <scope>NUCLEOTIDE SEQUENCE [LARGE SCALE GENOMIC DNA]</scope>
    <source>
        <strain evidence="2">ATCC 49814 / DSM 5838 / IFAM 1418</strain>
    </source>
</reference>
<evidence type="ECO:0000313" key="1">
    <source>
        <dbReference type="EMBL" id="ACT58287.1"/>
    </source>
</evidence>
<dbReference type="eggNOG" id="COG4122">
    <property type="taxonomic scope" value="Bacteria"/>
</dbReference>
<dbReference type="InterPro" id="IPR008884">
    <property type="entry name" value="TylF_MeTrfase"/>
</dbReference>
<keyword evidence="2" id="KW-1185">Reference proteome</keyword>
<dbReference type="KEGG" id="hba:Hbal_0585"/>
<dbReference type="InterPro" id="IPR029063">
    <property type="entry name" value="SAM-dependent_MTases_sf"/>
</dbReference>
<dbReference type="STRING" id="582402.Hbal_0585"/>
<dbReference type="PANTHER" id="PTHR40036">
    <property type="entry name" value="MACROCIN O-METHYLTRANSFERASE"/>
    <property type="match status" value="1"/>
</dbReference>
<dbReference type="Proteomes" id="UP000002745">
    <property type="component" value="Chromosome"/>
</dbReference>
<dbReference type="AlphaFoldDB" id="C6XNN4"/>
<dbReference type="SUPFAM" id="SSF53335">
    <property type="entry name" value="S-adenosyl-L-methionine-dependent methyltransferases"/>
    <property type="match status" value="1"/>
</dbReference>
<dbReference type="Gene3D" id="3.40.50.150">
    <property type="entry name" value="Vaccinia Virus protein VP39"/>
    <property type="match status" value="1"/>
</dbReference>